<dbReference type="GO" id="GO:0008168">
    <property type="term" value="F:methyltransferase activity"/>
    <property type="evidence" value="ECO:0007669"/>
    <property type="project" value="UniProtKB-KW"/>
</dbReference>
<proteinExistence type="predicted"/>
<dbReference type="EMBL" id="JBHSWU010000449">
    <property type="protein sequence ID" value="MFC6725264.1"/>
    <property type="molecule type" value="Genomic_DNA"/>
</dbReference>
<dbReference type="AlphaFoldDB" id="A0ABD5S0R0"/>
<dbReference type="GO" id="GO:0032259">
    <property type="term" value="P:methylation"/>
    <property type="evidence" value="ECO:0007669"/>
    <property type="project" value="UniProtKB-KW"/>
</dbReference>
<keyword evidence="3" id="KW-0808">Transferase</keyword>
<keyword evidence="3" id="KW-0489">Methyltransferase</keyword>
<organism evidence="3 4">
    <name type="scientific">Halobium palmae</name>
    <dbReference type="NCBI Taxonomy" id="1776492"/>
    <lineage>
        <taxon>Archaea</taxon>
        <taxon>Methanobacteriati</taxon>
        <taxon>Methanobacteriota</taxon>
        <taxon>Stenosarchaea group</taxon>
        <taxon>Halobacteria</taxon>
        <taxon>Halobacteriales</taxon>
        <taxon>Haloferacaceae</taxon>
        <taxon>Halobium</taxon>
    </lineage>
</organism>
<sequence>GHEPGEFVNADVQFSYSILRTDGARRFDVRATPDRHAKMAEMERHVTERIDLLAVKLSRDLAERGRGRDGGRGNDRRGDDPNPLFKVGDGSEAVEHYAVLTRESMLNEDLRRAPYGAVLAFENVLCLWNDDEGAYNLVVDGETVVDLVAA</sequence>
<dbReference type="Pfam" id="PF26487">
    <property type="entry name" value="DUF8157_C"/>
    <property type="match status" value="1"/>
</dbReference>
<dbReference type="InterPro" id="IPR058959">
    <property type="entry name" value="DUF8157_C"/>
</dbReference>
<reference evidence="3 4" key="1">
    <citation type="journal article" date="2019" name="Int. J. Syst. Evol. Microbiol.">
        <title>The Global Catalogue of Microorganisms (GCM) 10K type strain sequencing project: providing services to taxonomists for standard genome sequencing and annotation.</title>
        <authorList>
            <consortium name="The Broad Institute Genomics Platform"/>
            <consortium name="The Broad Institute Genome Sequencing Center for Infectious Disease"/>
            <person name="Wu L."/>
            <person name="Ma J."/>
        </authorList>
    </citation>
    <scope>NUCLEOTIDE SEQUENCE [LARGE SCALE GENOMIC DNA]</scope>
    <source>
        <strain evidence="3 4">NBRC 111368</strain>
    </source>
</reference>
<name>A0ABD5S0R0_9EURY</name>
<feature type="domain" description="DUF8157" evidence="2">
    <location>
        <begin position="40"/>
        <end position="147"/>
    </location>
</feature>
<accession>A0ABD5S0R0</accession>
<dbReference type="Proteomes" id="UP001596328">
    <property type="component" value="Unassembled WGS sequence"/>
</dbReference>
<gene>
    <name evidence="3" type="ORF">ACFQE1_12970</name>
</gene>
<comment type="caution">
    <text evidence="3">The sequence shown here is derived from an EMBL/GenBank/DDBJ whole genome shotgun (WGS) entry which is preliminary data.</text>
</comment>
<feature type="compositionally biased region" description="Basic and acidic residues" evidence="1">
    <location>
        <begin position="63"/>
        <end position="80"/>
    </location>
</feature>
<evidence type="ECO:0000256" key="1">
    <source>
        <dbReference type="SAM" id="MobiDB-lite"/>
    </source>
</evidence>
<evidence type="ECO:0000259" key="2">
    <source>
        <dbReference type="Pfam" id="PF26487"/>
    </source>
</evidence>
<evidence type="ECO:0000313" key="3">
    <source>
        <dbReference type="EMBL" id="MFC6725264.1"/>
    </source>
</evidence>
<protein>
    <submittedName>
        <fullName evidence="3">SAM-dependent methyltransferase</fullName>
    </submittedName>
</protein>
<feature type="non-terminal residue" evidence="3">
    <location>
        <position position="1"/>
    </location>
</feature>
<evidence type="ECO:0000313" key="4">
    <source>
        <dbReference type="Proteomes" id="UP001596328"/>
    </source>
</evidence>
<keyword evidence="4" id="KW-1185">Reference proteome</keyword>
<feature type="region of interest" description="Disordered" evidence="1">
    <location>
        <begin position="63"/>
        <end position="88"/>
    </location>
</feature>